<dbReference type="SUPFAM" id="SSF52540">
    <property type="entry name" value="P-loop containing nucleoside triphosphate hydrolases"/>
    <property type="match status" value="1"/>
</dbReference>
<feature type="domain" description="Tyrosine-protein kinase G-rich" evidence="18">
    <location>
        <begin position="376"/>
        <end position="456"/>
    </location>
</feature>
<keyword evidence="4" id="KW-0997">Cell inner membrane</keyword>
<evidence type="ECO:0000313" key="20">
    <source>
        <dbReference type="Proteomes" id="UP000613255"/>
    </source>
</evidence>
<dbReference type="EMBL" id="JAEIJD010000013">
    <property type="protein sequence ID" value="MBI6630768.1"/>
    <property type="molecule type" value="Genomic_DNA"/>
</dbReference>
<keyword evidence="20" id="KW-1185">Reference proteome</keyword>
<evidence type="ECO:0000256" key="4">
    <source>
        <dbReference type="ARBA" id="ARBA00022519"/>
    </source>
</evidence>
<dbReference type="InterPro" id="IPR032807">
    <property type="entry name" value="GNVR"/>
</dbReference>
<feature type="coiled-coil region" evidence="14">
    <location>
        <begin position="278"/>
        <end position="408"/>
    </location>
</feature>
<dbReference type="GO" id="GO:0042802">
    <property type="term" value="F:identical protein binding"/>
    <property type="evidence" value="ECO:0007669"/>
    <property type="project" value="UniProtKB-ARBA"/>
</dbReference>
<dbReference type="Pfam" id="PF02706">
    <property type="entry name" value="Wzz"/>
    <property type="match status" value="1"/>
</dbReference>
<evidence type="ECO:0000256" key="9">
    <source>
        <dbReference type="ARBA" id="ARBA00022840"/>
    </source>
</evidence>
<dbReference type="FunFam" id="3.40.50.300:FF:000527">
    <property type="entry name" value="Tyrosine-protein kinase etk"/>
    <property type="match status" value="1"/>
</dbReference>
<evidence type="ECO:0000256" key="13">
    <source>
        <dbReference type="ARBA" id="ARBA00053015"/>
    </source>
</evidence>
<evidence type="ECO:0000259" key="16">
    <source>
        <dbReference type="Pfam" id="PF02706"/>
    </source>
</evidence>
<dbReference type="GO" id="GO:0005886">
    <property type="term" value="C:plasma membrane"/>
    <property type="evidence" value="ECO:0007669"/>
    <property type="project" value="UniProtKB-SubCell"/>
</dbReference>
<evidence type="ECO:0000256" key="11">
    <source>
        <dbReference type="ARBA" id="ARBA00023136"/>
    </source>
</evidence>
<gene>
    <name evidence="19" type="ORF">JAO82_12850</name>
</gene>
<evidence type="ECO:0000256" key="10">
    <source>
        <dbReference type="ARBA" id="ARBA00022989"/>
    </source>
</evidence>
<keyword evidence="9" id="KW-0067">ATP-binding</keyword>
<evidence type="ECO:0000256" key="3">
    <source>
        <dbReference type="ARBA" id="ARBA00022475"/>
    </source>
</evidence>
<dbReference type="RefSeq" id="WP_198686790.1">
    <property type="nucleotide sequence ID" value="NZ_JAEIJD010000013.1"/>
</dbReference>
<accession>A0A934HME5</accession>
<evidence type="ECO:0000259" key="17">
    <source>
        <dbReference type="Pfam" id="PF13614"/>
    </source>
</evidence>
<sequence length="725" mass="79820">MSTETHIANDDEIDLMALLEVVWNGKLWIGLVTAFALALGAFAILIATPVYKADGLLQLEEKSSGLGLPSEMLGQLSTVSPSTTEIEILRSRLVLGQVVDDLALDVIASPRRMPILGDALHRLGIPEPGWDSLAPYAWGGEEIQIGELVVPDYWIDLPLIVTMQEGDTYQIELPDGRRLRGEIRQRLVDHALGLALRIDALSGAPGRQFEVIKKPKLSVIRNLRERFSVTETARDSSILRIELNDTDRSHAVRVLDAIAQSYVAQNVSRSSAEAQRSLEFITDQMPKAEQAVVEAQDELNSYRQQQRSVDLTYETGALLERVTQIEQKLNALVIEEEQLKERYTVNHPTYQALLTNRAKLEEQLDDLRVEAGGLPETQKEIFNLTRNLEVAQQVYVQLLNRVQELQVLRASSIGSVRIIDTAQVSPQPVSPRRGRILALSALLGLMLGTGLVLGRHLLRRGVRGGEELEQIGLPVFATVNFSEEAVNHRKTRGDLAIMALERPDDLVIEALRSLRTSLHFGMLDAKTKSVLLTSSAPGTGKSFTAVNLGVVAAQAGQKVCVIDADLRRGYLRRYFGVEKNRAGLAELLSGARNLADVLVPGPVENLSFIASGRFPPNPSELLMRSDFAELIERLDADFDLIIIDSPPALAVTDPVVMSRVAGASIIVVRHMETAIGEVEAVRRMFETAGSKISGAVLNGYDPSVVGSRDAHYAYNYRYSYAARED</sequence>
<evidence type="ECO:0000256" key="15">
    <source>
        <dbReference type="SAM" id="Phobius"/>
    </source>
</evidence>
<keyword evidence="3" id="KW-1003">Cell membrane</keyword>
<dbReference type="InterPro" id="IPR025669">
    <property type="entry name" value="AAA_dom"/>
</dbReference>
<evidence type="ECO:0000256" key="1">
    <source>
        <dbReference type="ARBA" id="ARBA00004429"/>
    </source>
</evidence>
<dbReference type="InterPro" id="IPR005702">
    <property type="entry name" value="Wzc-like_C"/>
</dbReference>
<dbReference type="GO" id="GO:0004715">
    <property type="term" value="F:non-membrane spanning protein tyrosine kinase activity"/>
    <property type="evidence" value="ECO:0007669"/>
    <property type="project" value="UniProtKB-EC"/>
</dbReference>
<feature type="domain" description="AAA" evidence="17">
    <location>
        <begin position="537"/>
        <end position="675"/>
    </location>
</feature>
<dbReference type="Proteomes" id="UP000613255">
    <property type="component" value="Unassembled WGS sequence"/>
</dbReference>
<evidence type="ECO:0000313" key="19">
    <source>
        <dbReference type="EMBL" id="MBI6630768.1"/>
    </source>
</evidence>
<evidence type="ECO:0000256" key="14">
    <source>
        <dbReference type="SAM" id="Coils"/>
    </source>
</evidence>
<dbReference type="PANTHER" id="PTHR32309">
    <property type="entry name" value="TYROSINE-PROTEIN KINASE"/>
    <property type="match status" value="1"/>
</dbReference>
<protein>
    <submittedName>
        <fullName evidence="19">Polysaccharide biosynthesis tyrosine autokinase</fullName>
        <ecNumber evidence="19">2.7.10.2</ecNumber>
    </submittedName>
</protein>
<evidence type="ECO:0000256" key="12">
    <source>
        <dbReference type="ARBA" id="ARBA00023137"/>
    </source>
</evidence>
<keyword evidence="10 15" id="KW-1133">Transmembrane helix</keyword>
<keyword evidence="5 19" id="KW-0808">Transferase</keyword>
<evidence type="ECO:0000256" key="5">
    <source>
        <dbReference type="ARBA" id="ARBA00022679"/>
    </source>
</evidence>
<feature type="domain" description="Polysaccharide chain length determinant N-terminal" evidence="16">
    <location>
        <begin position="11"/>
        <end position="102"/>
    </location>
</feature>
<evidence type="ECO:0000256" key="8">
    <source>
        <dbReference type="ARBA" id="ARBA00022777"/>
    </source>
</evidence>
<reference evidence="19" key="1">
    <citation type="submission" date="2020-12" db="EMBL/GenBank/DDBJ databases">
        <title>Pontibaca salina gen. nov., sp. nov., isolated from marine sediment.</title>
        <authorList>
            <person name="Bo J."/>
            <person name="Wang S."/>
            <person name="Song X."/>
            <person name="Du Z."/>
        </authorList>
    </citation>
    <scope>NUCLEOTIDE SEQUENCE</scope>
    <source>
        <strain evidence="19">S1109L</strain>
    </source>
</reference>
<dbReference type="NCBIfam" id="TIGR01007">
    <property type="entry name" value="eps_fam"/>
    <property type="match status" value="1"/>
</dbReference>
<dbReference type="GO" id="GO:0005524">
    <property type="term" value="F:ATP binding"/>
    <property type="evidence" value="ECO:0007669"/>
    <property type="project" value="UniProtKB-KW"/>
</dbReference>
<proteinExistence type="inferred from homology"/>
<dbReference type="Gene3D" id="3.40.50.300">
    <property type="entry name" value="P-loop containing nucleotide triphosphate hydrolases"/>
    <property type="match status" value="1"/>
</dbReference>
<evidence type="ECO:0000259" key="18">
    <source>
        <dbReference type="Pfam" id="PF13807"/>
    </source>
</evidence>
<keyword evidence="6 15" id="KW-0812">Transmembrane</keyword>
<comment type="caution">
    <text evidence="19">The sequence shown here is derived from an EMBL/GenBank/DDBJ whole genome shotgun (WGS) entry which is preliminary data.</text>
</comment>
<evidence type="ECO:0000256" key="2">
    <source>
        <dbReference type="ARBA" id="ARBA00008883"/>
    </source>
</evidence>
<dbReference type="InterPro" id="IPR027417">
    <property type="entry name" value="P-loop_NTPase"/>
</dbReference>
<comment type="catalytic activity">
    <reaction evidence="13">
        <text>L-tyrosyl-[protein] + ATP = O-phospho-L-tyrosyl-[protein] + ADP + H(+)</text>
        <dbReference type="Rhea" id="RHEA:10596"/>
        <dbReference type="Rhea" id="RHEA-COMP:10136"/>
        <dbReference type="Rhea" id="RHEA-COMP:20101"/>
        <dbReference type="ChEBI" id="CHEBI:15378"/>
        <dbReference type="ChEBI" id="CHEBI:30616"/>
        <dbReference type="ChEBI" id="CHEBI:46858"/>
        <dbReference type="ChEBI" id="CHEBI:61978"/>
        <dbReference type="ChEBI" id="CHEBI:456216"/>
    </reaction>
</comment>
<keyword evidence="12" id="KW-0829">Tyrosine-protein kinase</keyword>
<dbReference type="Pfam" id="PF13614">
    <property type="entry name" value="AAA_31"/>
    <property type="match status" value="1"/>
</dbReference>
<dbReference type="Pfam" id="PF23607">
    <property type="entry name" value="WZC_N"/>
    <property type="match status" value="1"/>
</dbReference>
<dbReference type="EC" id="2.7.10.2" evidence="19"/>
<evidence type="ECO:0000256" key="6">
    <source>
        <dbReference type="ARBA" id="ARBA00022692"/>
    </source>
</evidence>
<keyword evidence="8" id="KW-0418">Kinase</keyword>
<keyword evidence="7" id="KW-0547">Nucleotide-binding</keyword>
<keyword evidence="11 15" id="KW-0472">Membrane</keyword>
<dbReference type="AlphaFoldDB" id="A0A934HME5"/>
<organism evidence="19 20">
    <name type="scientific">Pontibaca salina</name>
    <dbReference type="NCBI Taxonomy" id="2795731"/>
    <lineage>
        <taxon>Bacteria</taxon>
        <taxon>Pseudomonadati</taxon>
        <taxon>Pseudomonadota</taxon>
        <taxon>Alphaproteobacteria</taxon>
        <taxon>Rhodobacterales</taxon>
        <taxon>Roseobacteraceae</taxon>
        <taxon>Pontibaca</taxon>
    </lineage>
</organism>
<dbReference type="PANTHER" id="PTHR32309:SF32">
    <property type="entry name" value="TYROSINE-PROTEIN KINASE ETK-RELATED"/>
    <property type="match status" value="1"/>
</dbReference>
<dbReference type="CDD" id="cd05387">
    <property type="entry name" value="BY-kinase"/>
    <property type="match status" value="1"/>
</dbReference>
<comment type="similarity">
    <text evidence="2">Belongs to the etk/wzc family.</text>
</comment>
<dbReference type="InterPro" id="IPR003856">
    <property type="entry name" value="LPS_length_determ_N"/>
</dbReference>
<comment type="subcellular location">
    <subcellularLocation>
        <location evidence="1">Cell inner membrane</location>
        <topology evidence="1">Multi-pass membrane protein</topology>
    </subcellularLocation>
</comment>
<name>A0A934HME5_9RHOB</name>
<dbReference type="InterPro" id="IPR050445">
    <property type="entry name" value="Bact_polysacc_biosynth/exp"/>
</dbReference>
<evidence type="ECO:0000256" key="7">
    <source>
        <dbReference type="ARBA" id="ARBA00022741"/>
    </source>
</evidence>
<feature type="transmembrane region" description="Helical" evidence="15">
    <location>
        <begin position="27"/>
        <end position="51"/>
    </location>
</feature>
<dbReference type="Pfam" id="PF13807">
    <property type="entry name" value="GNVR"/>
    <property type="match status" value="1"/>
</dbReference>
<keyword evidence="14" id="KW-0175">Coiled coil</keyword>